<dbReference type="FunFam" id="2.40.128.20:FF:000001">
    <property type="entry name" value="Fatty acid-binding protein, adipocyte"/>
    <property type="match status" value="1"/>
</dbReference>
<organism evidence="9 10">
    <name type="scientific">Cynoglossus semilaevis</name>
    <name type="common">Tongue sole</name>
    <dbReference type="NCBI Taxonomy" id="244447"/>
    <lineage>
        <taxon>Eukaryota</taxon>
        <taxon>Metazoa</taxon>
        <taxon>Chordata</taxon>
        <taxon>Craniata</taxon>
        <taxon>Vertebrata</taxon>
        <taxon>Euteleostomi</taxon>
        <taxon>Actinopterygii</taxon>
        <taxon>Neopterygii</taxon>
        <taxon>Teleostei</taxon>
        <taxon>Neoteleostei</taxon>
        <taxon>Acanthomorphata</taxon>
        <taxon>Carangaria</taxon>
        <taxon>Pleuronectiformes</taxon>
        <taxon>Pleuronectoidei</taxon>
        <taxon>Cynoglossidae</taxon>
        <taxon>Cynoglossinae</taxon>
        <taxon>Cynoglossus</taxon>
    </lineage>
</organism>
<evidence type="ECO:0000256" key="1">
    <source>
        <dbReference type="ARBA" id="ARBA00003699"/>
    </source>
</evidence>
<evidence type="ECO:0000313" key="9">
    <source>
        <dbReference type="Ensembl" id="ENSCSEP00000033915.1"/>
    </source>
</evidence>
<feature type="domain" description="Cytosolic fatty-acid binding proteins" evidence="8">
    <location>
        <begin position="11"/>
        <end position="28"/>
    </location>
</feature>
<evidence type="ECO:0000256" key="7">
    <source>
        <dbReference type="RuleBase" id="RU003696"/>
    </source>
</evidence>
<evidence type="ECO:0000313" key="10">
    <source>
        <dbReference type="Proteomes" id="UP000265120"/>
    </source>
</evidence>
<dbReference type="PRINTS" id="PR00178">
    <property type="entry name" value="FATTYACIDBP"/>
</dbReference>
<proteinExistence type="inferred from homology"/>
<keyword evidence="4" id="KW-0845">Vitamin A</keyword>
<evidence type="ECO:0000259" key="8">
    <source>
        <dbReference type="PROSITE" id="PS00214"/>
    </source>
</evidence>
<dbReference type="RefSeq" id="XP_024916157.1">
    <property type="nucleotide sequence ID" value="XM_025060389.1"/>
</dbReference>
<reference evidence="9 10" key="1">
    <citation type="journal article" date="2014" name="Nat. Genet.">
        <title>Whole-genome sequence of a flatfish provides insights into ZW sex chromosome evolution and adaptation to a benthic lifestyle.</title>
        <authorList>
            <person name="Chen S."/>
            <person name="Zhang G."/>
            <person name="Shao C."/>
            <person name="Huang Q."/>
            <person name="Liu G."/>
            <person name="Zhang P."/>
            <person name="Song W."/>
            <person name="An N."/>
            <person name="Chalopin D."/>
            <person name="Volff J.N."/>
            <person name="Hong Y."/>
            <person name="Li Q."/>
            <person name="Sha Z."/>
            <person name="Zhou H."/>
            <person name="Xie M."/>
            <person name="Yu Q."/>
            <person name="Liu Y."/>
            <person name="Xiang H."/>
            <person name="Wang N."/>
            <person name="Wu K."/>
            <person name="Yang C."/>
            <person name="Zhou Q."/>
            <person name="Liao X."/>
            <person name="Yang L."/>
            <person name="Hu Q."/>
            <person name="Zhang J."/>
            <person name="Meng L."/>
            <person name="Jin L."/>
            <person name="Tian Y."/>
            <person name="Lian J."/>
            <person name="Yang J."/>
            <person name="Miao G."/>
            <person name="Liu S."/>
            <person name="Liang Z."/>
            <person name="Yan F."/>
            <person name="Li Y."/>
            <person name="Sun B."/>
            <person name="Zhang H."/>
            <person name="Zhang J."/>
            <person name="Zhu Y."/>
            <person name="Du M."/>
            <person name="Zhao Y."/>
            <person name="Schartl M."/>
            <person name="Tang Q."/>
            <person name="Wang J."/>
        </authorList>
    </citation>
    <scope>NUCLEOTIDE SEQUENCE</scope>
</reference>
<keyword evidence="5" id="KW-0683">Retinol-binding</keyword>
<dbReference type="GO" id="GO:0019841">
    <property type="term" value="F:retinol binding"/>
    <property type="evidence" value="ECO:0007669"/>
    <property type="project" value="UniProtKB-KW"/>
</dbReference>
<dbReference type="GeneTree" id="ENSGT00940000162218"/>
<keyword evidence="7" id="KW-0813">Transport</keyword>
<dbReference type="InterPro" id="IPR000463">
    <property type="entry name" value="Fatty_acid-bd"/>
</dbReference>
<dbReference type="OrthoDB" id="1872155at2759"/>
<dbReference type="InterPro" id="IPR000566">
    <property type="entry name" value="Lipocln_cytosolic_FA-bd_dom"/>
</dbReference>
<dbReference type="PROSITE" id="PS00214">
    <property type="entry name" value="FABP"/>
    <property type="match status" value="1"/>
</dbReference>
<evidence type="ECO:0000256" key="4">
    <source>
        <dbReference type="ARBA" id="ARBA00022893"/>
    </source>
</evidence>
<dbReference type="InterPro" id="IPR012674">
    <property type="entry name" value="Calycin"/>
</dbReference>
<evidence type="ECO:0000256" key="6">
    <source>
        <dbReference type="ARBA" id="ARBA00030108"/>
    </source>
</evidence>
<dbReference type="AlphaFoldDB" id="A0A3P8X7A0"/>
<name>A0A3P8X7A0_CYNSE</name>
<dbReference type="Proteomes" id="UP000265120">
    <property type="component" value="Chromosome 11"/>
</dbReference>
<comment type="function">
    <text evidence="1">Cytosolic CRABPs may regulate the access of retinoic acid to the nuclear retinoic acid receptors.</text>
</comment>
<dbReference type="GO" id="GO:0016918">
    <property type="term" value="F:retinal binding"/>
    <property type="evidence" value="ECO:0007669"/>
    <property type="project" value="UniProtKB-KW"/>
</dbReference>
<reference evidence="9" key="2">
    <citation type="submission" date="2025-08" db="UniProtKB">
        <authorList>
            <consortium name="Ensembl"/>
        </authorList>
    </citation>
    <scope>IDENTIFICATION</scope>
</reference>
<dbReference type="FunCoup" id="A0A3P8X7A0">
    <property type="interactions" value="464"/>
</dbReference>
<dbReference type="Pfam" id="PF00061">
    <property type="entry name" value="Lipocalin"/>
    <property type="match status" value="1"/>
</dbReference>
<evidence type="ECO:0000256" key="2">
    <source>
        <dbReference type="ARBA" id="ARBA00008390"/>
    </source>
</evidence>
<evidence type="ECO:0000256" key="3">
    <source>
        <dbReference type="ARBA" id="ARBA00013592"/>
    </source>
</evidence>
<dbReference type="CTD" id="569308"/>
<dbReference type="PANTHER" id="PTHR11955">
    <property type="entry name" value="FATTY ACID BINDING PROTEIN"/>
    <property type="match status" value="1"/>
</dbReference>
<dbReference type="SUPFAM" id="SSF50814">
    <property type="entry name" value="Lipocalins"/>
    <property type="match status" value="1"/>
</dbReference>
<keyword evidence="10" id="KW-1185">Reference proteome</keyword>
<dbReference type="GeneID" id="103385640"/>
<dbReference type="Ensembl" id="ENSCSET00000034352.1">
    <property type="protein sequence ID" value="ENSCSEP00000033915.1"/>
    <property type="gene ID" value="ENSCSEG00000021746.1"/>
</dbReference>
<dbReference type="InParanoid" id="A0A3P8X7A0"/>
<dbReference type="Gene3D" id="2.40.128.20">
    <property type="match status" value="1"/>
</dbReference>
<dbReference type="OMA" id="YFVQFKI"/>
<protein>
    <recommendedName>
        <fullName evidence="3">Cellular retinoic acid-binding protein 1</fullName>
    </recommendedName>
    <alternativeName>
        <fullName evidence="6">Cellular retinoic acid-binding protein I</fullName>
    </alternativeName>
</protein>
<dbReference type="STRING" id="244447.ENSCSEP00000033915"/>
<reference evidence="9" key="3">
    <citation type="submission" date="2025-09" db="UniProtKB">
        <authorList>
            <consortium name="Ensembl"/>
        </authorList>
    </citation>
    <scope>IDENTIFICATION</scope>
</reference>
<evidence type="ECO:0000256" key="5">
    <source>
        <dbReference type="ARBA" id="ARBA00023072"/>
    </source>
</evidence>
<comment type="similarity">
    <text evidence="2 7">Belongs to the calycin superfamily. Fatty-acid binding protein (FABP) family.</text>
</comment>
<dbReference type="KEGG" id="csem:103385640"/>
<dbReference type="InterPro" id="IPR031259">
    <property type="entry name" value="ILBP"/>
</dbReference>
<sequence>MTAEMTVDYSGTWDIISNVNFDGYMIALDNDYATRKLAKMLSPQKVIKQEGDSFTIKTVTAFRNYECSFTIGQEFTEVTSGMDNRSCQSVVTWDDNKLVCVQNGQKKNRGWTHWIEEDQLFLELTCENHVCRQVYKRKP</sequence>
<accession>A0A3P8X7A0</accession>